<feature type="non-terminal residue" evidence="2">
    <location>
        <position position="1"/>
    </location>
</feature>
<dbReference type="OrthoDB" id="5990578at2759"/>
<dbReference type="EMBL" id="QNUK01000344">
    <property type="protein sequence ID" value="KAF5895025.1"/>
    <property type="molecule type" value="Genomic_DNA"/>
</dbReference>
<feature type="compositionally biased region" description="Polar residues" evidence="1">
    <location>
        <begin position="170"/>
        <end position="194"/>
    </location>
</feature>
<reference evidence="2" key="1">
    <citation type="submission" date="2020-07" db="EMBL/GenBank/DDBJ databases">
        <title>Clarias magur genome sequencing, assembly and annotation.</title>
        <authorList>
            <person name="Kushwaha B."/>
            <person name="Kumar R."/>
            <person name="Das P."/>
            <person name="Joshi C.G."/>
            <person name="Kumar D."/>
            <person name="Nagpure N.S."/>
            <person name="Pandey M."/>
            <person name="Agarwal S."/>
            <person name="Srivastava S."/>
            <person name="Singh M."/>
            <person name="Sahoo L."/>
            <person name="Jayasankar P."/>
            <person name="Meher P.K."/>
            <person name="Koringa P.G."/>
            <person name="Iquebal M.A."/>
            <person name="Das S.P."/>
            <person name="Bit A."/>
            <person name="Patnaik S."/>
            <person name="Patel N."/>
            <person name="Shah T.M."/>
            <person name="Hinsu A."/>
            <person name="Jena J.K."/>
        </authorList>
    </citation>
    <scope>NUCLEOTIDE SEQUENCE</scope>
    <source>
        <strain evidence="2">CIFAMagur01</strain>
        <tissue evidence="2">Testis</tissue>
    </source>
</reference>
<dbReference type="GO" id="GO:0016251">
    <property type="term" value="F:RNA polymerase II general transcription initiation factor activity"/>
    <property type="evidence" value="ECO:0007669"/>
    <property type="project" value="InterPro"/>
</dbReference>
<gene>
    <name evidence="2" type="primary">Snapc2</name>
    <name evidence="2" type="ORF">DAT39_015251</name>
</gene>
<dbReference type="Pfam" id="PF11035">
    <property type="entry name" value="SNAPC2"/>
    <property type="match status" value="1"/>
</dbReference>
<keyword evidence="3" id="KW-1185">Reference proteome</keyword>
<dbReference type="PANTHER" id="PTHR15132">
    <property type="entry name" value="SNRNA-ACTIVATING PROTEIN COMPLEX SUBUNIT 2"/>
    <property type="match status" value="1"/>
</dbReference>
<feature type="region of interest" description="Disordered" evidence="1">
    <location>
        <begin position="170"/>
        <end position="285"/>
    </location>
</feature>
<dbReference type="Proteomes" id="UP000727407">
    <property type="component" value="Unassembled WGS sequence"/>
</dbReference>
<accession>A0A8J4UI85</accession>
<feature type="compositionally biased region" description="Basic and acidic residues" evidence="1">
    <location>
        <begin position="265"/>
        <end position="274"/>
    </location>
</feature>
<dbReference type="InterPro" id="IPR021281">
    <property type="entry name" value="SNAPC2"/>
</dbReference>
<evidence type="ECO:0000313" key="3">
    <source>
        <dbReference type="Proteomes" id="UP000727407"/>
    </source>
</evidence>
<evidence type="ECO:0000256" key="1">
    <source>
        <dbReference type="SAM" id="MobiDB-lite"/>
    </source>
</evidence>
<evidence type="ECO:0000313" key="2">
    <source>
        <dbReference type="EMBL" id="KAF5895025.1"/>
    </source>
</evidence>
<dbReference type="AlphaFoldDB" id="A0A8J4UI85"/>
<comment type="caution">
    <text evidence="2">The sequence shown here is derived from an EMBL/GenBank/DDBJ whole genome shotgun (WGS) entry which is preliminary data.</text>
</comment>
<protein>
    <submittedName>
        <fullName evidence="2">snRNA-activating protein complex subunit 2-like</fullName>
    </submittedName>
</protein>
<dbReference type="PANTHER" id="PTHR15132:SF1">
    <property type="entry name" value="SNRNA-ACTIVATING PROTEIN COMPLEX SUBUNIT 2"/>
    <property type="match status" value="1"/>
</dbReference>
<sequence length="318" mass="35301">IMKPPSRHRILPARLLDIKKTEPVRRFRPGCHRLEQRNLLLALKQQKGINKDLDYLELQKKIPKWSLLQIQNVIKFLSRGVVHRVYLQVQKERQEERKTKKPTEIWEELARRMAGVHEETISFAFSQMLVIAATEPCSLRHSDPPRTTDSHSPLASGMRTLPQRLMLKSQPNASGQACKTPQSNGKDAACSSSAGGDVTTVTPPPAVAERECSELQQETEADKNSALPSISASPKSPLIQRASKPAPPPASAMSAVSTPVLSHTSDTDQPDKQPESGQPEKAWQYTPLGGKSVVDFEKIYQFMANIVLGKHTQPLTAM</sequence>
<dbReference type="GO" id="GO:0016604">
    <property type="term" value="C:nuclear body"/>
    <property type="evidence" value="ECO:0007669"/>
    <property type="project" value="TreeGrafter"/>
</dbReference>
<dbReference type="GO" id="GO:0009301">
    <property type="term" value="P:snRNA transcription"/>
    <property type="evidence" value="ECO:0007669"/>
    <property type="project" value="InterPro"/>
</dbReference>
<name>A0A8J4UI85_CLAMG</name>
<organism evidence="2 3">
    <name type="scientific">Clarias magur</name>
    <name type="common">Asian catfish</name>
    <name type="synonym">Macropteronotus magur</name>
    <dbReference type="NCBI Taxonomy" id="1594786"/>
    <lineage>
        <taxon>Eukaryota</taxon>
        <taxon>Metazoa</taxon>
        <taxon>Chordata</taxon>
        <taxon>Craniata</taxon>
        <taxon>Vertebrata</taxon>
        <taxon>Euteleostomi</taxon>
        <taxon>Actinopterygii</taxon>
        <taxon>Neopterygii</taxon>
        <taxon>Teleostei</taxon>
        <taxon>Ostariophysi</taxon>
        <taxon>Siluriformes</taxon>
        <taxon>Clariidae</taxon>
        <taxon>Clarias</taxon>
    </lineage>
</organism>
<proteinExistence type="predicted"/>
<feature type="non-terminal residue" evidence="2">
    <location>
        <position position="318"/>
    </location>
</feature>